<organism evidence="1 2">
    <name type="scientific">Polyplax serrata</name>
    <name type="common">Common mouse louse</name>
    <dbReference type="NCBI Taxonomy" id="468196"/>
    <lineage>
        <taxon>Eukaryota</taxon>
        <taxon>Metazoa</taxon>
        <taxon>Ecdysozoa</taxon>
        <taxon>Arthropoda</taxon>
        <taxon>Hexapoda</taxon>
        <taxon>Insecta</taxon>
        <taxon>Pterygota</taxon>
        <taxon>Neoptera</taxon>
        <taxon>Paraneoptera</taxon>
        <taxon>Psocodea</taxon>
        <taxon>Troctomorpha</taxon>
        <taxon>Phthiraptera</taxon>
        <taxon>Anoplura</taxon>
        <taxon>Polyplacidae</taxon>
        <taxon>Polyplax</taxon>
    </lineage>
</organism>
<accession>A0ABR1AX34</accession>
<gene>
    <name evidence="1" type="ORF">RUM44_002929</name>
</gene>
<dbReference type="Proteomes" id="UP001359485">
    <property type="component" value="Unassembled WGS sequence"/>
</dbReference>
<evidence type="ECO:0000313" key="2">
    <source>
        <dbReference type="Proteomes" id="UP001359485"/>
    </source>
</evidence>
<comment type="caution">
    <text evidence="1">The sequence shown here is derived from an EMBL/GenBank/DDBJ whole genome shotgun (WGS) entry which is preliminary data.</text>
</comment>
<name>A0ABR1AX34_POLSC</name>
<sequence length="183" mass="20542">MIGNTGYSDDETDEEERHRFFSVCAENKLNAMIARMRDYDENFDRPEEFENEAVTMAIQQHGLKNCENESPGDSLCDCKSEINENHCNQNLLVNSPTIAPTTSMSMSSTIINTDKECNLDDDKCSRRKPRRNSNKTDLEDTTYMQTCSSGAYEFDDVDFLNKAVAVAISNKGLSSTSSCDALQ</sequence>
<reference evidence="1 2" key="1">
    <citation type="submission" date="2023-09" db="EMBL/GenBank/DDBJ databases">
        <title>Genomes of two closely related lineages of the louse Polyplax serrata with different host specificities.</title>
        <authorList>
            <person name="Martinu J."/>
            <person name="Tarabai H."/>
            <person name="Stefka J."/>
            <person name="Hypsa V."/>
        </authorList>
    </citation>
    <scope>NUCLEOTIDE SEQUENCE [LARGE SCALE GENOMIC DNA]</scope>
    <source>
        <strain evidence="1">98ZLc_SE</strain>
    </source>
</reference>
<protein>
    <submittedName>
        <fullName evidence="1">Uncharacterized protein</fullName>
    </submittedName>
</protein>
<evidence type="ECO:0000313" key="1">
    <source>
        <dbReference type="EMBL" id="KAK6630760.1"/>
    </source>
</evidence>
<dbReference type="EMBL" id="JAWJWF010000007">
    <property type="protein sequence ID" value="KAK6630760.1"/>
    <property type="molecule type" value="Genomic_DNA"/>
</dbReference>
<keyword evidence="2" id="KW-1185">Reference proteome</keyword>
<proteinExistence type="predicted"/>